<keyword evidence="1" id="KW-0472">Membrane</keyword>
<reference evidence="2" key="1">
    <citation type="submission" date="2021-10" db="EMBL/GenBank/DDBJ databases">
        <title>Tamlana sargassums sp. nov., and Tamlana laminarinivorans sp. nov., two new bacteria isolated from the brown alga.</title>
        <authorList>
            <person name="Li J."/>
        </authorList>
    </citation>
    <scope>NUCLEOTIDE SEQUENCE</scope>
    <source>
        <strain evidence="2">62-3</strain>
    </source>
</reference>
<keyword evidence="1" id="KW-1133">Transmembrane helix</keyword>
<organism evidence="2 3">
    <name type="scientific">Neotamlana sargassicola</name>
    <dbReference type="NCBI Taxonomy" id="2883125"/>
    <lineage>
        <taxon>Bacteria</taxon>
        <taxon>Pseudomonadati</taxon>
        <taxon>Bacteroidota</taxon>
        <taxon>Flavobacteriia</taxon>
        <taxon>Flavobacteriales</taxon>
        <taxon>Flavobacteriaceae</taxon>
        <taxon>Neotamlana</taxon>
    </lineage>
</organism>
<dbReference type="RefSeq" id="WP_226694691.1">
    <property type="nucleotide sequence ID" value="NZ_JAJAPX010000001.1"/>
</dbReference>
<dbReference type="EMBL" id="JAJAPX010000001">
    <property type="protein sequence ID" value="MCB4807228.1"/>
    <property type="molecule type" value="Genomic_DNA"/>
</dbReference>
<dbReference type="AlphaFoldDB" id="A0A9X1L6Z4"/>
<evidence type="ECO:0000313" key="3">
    <source>
        <dbReference type="Proteomes" id="UP001139286"/>
    </source>
</evidence>
<dbReference type="Proteomes" id="UP001139286">
    <property type="component" value="Unassembled WGS sequence"/>
</dbReference>
<name>A0A9X1L6Z4_9FLAO</name>
<gene>
    <name evidence="2" type="ORF">LG651_03120</name>
</gene>
<sequence length="59" mass="6389">MDLTGIFIIILLIISVPAIILSIIGLFLFKKKRKTAKILFIISVVYLIVSLGVCGGVIS</sequence>
<keyword evidence="3" id="KW-1185">Reference proteome</keyword>
<protein>
    <submittedName>
        <fullName evidence="2">Uncharacterized protein</fullName>
    </submittedName>
</protein>
<evidence type="ECO:0000256" key="1">
    <source>
        <dbReference type="SAM" id="Phobius"/>
    </source>
</evidence>
<comment type="caution">
    <text evidence="2">The sequence shown here is derived from an EMBL/GenBank/DDBJ whole genome shotgun (WGS) entry which is preliminary data.</text>
</comment>
<evidence type="ECO:0000313" key="2">
    <source>
        <dbReference type="EMBL" id="MCB4807228.1"/>
    </source>
</evidence>
<feature type="transmembrane region" description="Helical" evidence="1">
    <location>
        <begin position="38"/>
        <end position="58"/>
    </location>
</feature>
<proteinExistence type="predicted"/>
<keyword evidence="1" id="KW-0812">Transmembrane</keyword>
<feature type="transmembrane region" description="Helical" evidence="1">
    <location>
        <begin position="6"/>
        <end position="29"/>
    </location>
</feature>
<accession>A0A9X1L6Z4</accession>